<feature type="transmembrane region" description="Helical" evidence="5">
    <location>
        <begin position="196"/>
        <end position="220"/>
    </location>
</feature>
<dbReference type="Pfam" id="PF07690">
    <property type="entry name" value="MFS_1"/>
    <property type="match status" value="1"/>
</dbReference>
<dbReference type="SUPFAM" id="SSF103473">
    <property type="entry name" value="MFS general substrate transporter"/>
    <property type="match status" value="1"/>
</dbReference>
<evidence type="ECO:0000256" key="3">
    <source>
        <dbReference type="ARBA" id="ARBA00022989"/>
    </source>
</evidence>
<dbReference type="PANTHER" id="PTHR23502">
    <property type="entry name" value="MAJOR FACILITATOR SUPERFAMILY"/>
    <property type="match status" value="1"/>
</dbReference>
<dbReference type="Gene3D" id="1.20.1250.20">
    <property type="entry name" value="MFS general substrate transporter like domains"/>
    <property type="match status" value="1"/>
</dbReference>
<keyword evidence="4 5" id="KW-0472">Membrane</keyword>
<protein>
    <recommendedName>
        <fullName evidence="8">Major facilitator superfamily (MFS) profile domain-containing protein</fullName>
    </recommendedName>
</protein>
<feature type="transmembrane region" description="Helical" evidence="5">
    <location>
        <begin position="410"/>
        <end position="427"/>
    </location>
</feature>
<dbReference type="InterPro" id="IPR011701">
    <property type="entry name" value="MFS"/>
</dbReference>
<evidence type="ECO:0000313" key="6">
    <source>
        <dbReference type="EMBL" id="KIJ26535.1"/>
    </source>
</evidence>
<keyword evidence="3 5" id="KW-1133">Transmembrane helix</keyword>
<dbReference type="GO" id="GO:0022857">
    <property type="term" value="F:transmembrane transporter activity"/>
    <property type="evidence" value="ECO:0007669"/>
    <property type="project" value="InterPro"/>
</dbReference>
<dbReference type="InterPro" id="IPR036259">
    <property type="entry name" value="MFS_trans_sf"/>
</dbReference>
<dbReference type="EMBL" id="KN837365">
    <property type="protein sequence ID" value="KIJ26535.1"/>
    <property type="molecule type" value="Genomic_DNA"/>
</dbReference>
<dbReference type="GO" id="GO:0005886">
    <property type="term" value="C:plasma membrane"/>
    <property type="evidence" value="ECO:0007669"/>
    <property type="project" value="TreeGrafter"/>
</dbReference>
<accession>A0A0C9UMN5</accession>
<dbReference type="Proteomes" id="UP000054279">
    <property type="component" value="Unassembled WGS sequence"/>
</dbReference>
<evidence type="ECO:0008006" key="8">
    <source>
        <dbReference type="Google" id="ProtNLM"/>
    </source>
</evidence>
<name>A0A0C9UMN5_SPHS4</name>
<evidence type="ECO:0000256" key="2">
    <source>
        <dbReference type="ARBA" id="ARBA00022692"/>
    </source>
</evidence>
<feature type="transmembrane region" description="Helical" evidence="5">
    <location>
        <begin position="439"/>
        <end position="460"/>
    </location>
</feature>
<feature type="transmembrane region" description="Helical" evidence="5">
    <location>
        <begin position="367"/>
        <end position="389"/>
    </location>
</feature>
<proteinExistence type="predicted"/>
<dbReference type="HOGENOM" id="CLU_008455_13_0_1"/>
<feature type="transmembrane region" description="Helical" evidence="5">
    <location>
        <begin position="169"/>
        <end position="190"/>
    </location>
</feature>
<evidence type="ECO:0000256" key="4">
    <source>
        <dbReference type="ARBA" id="ARBA00023136"/>
    </source>
</evidence>
<organism evidence="6 7">
    <name type="scientific">Sphaerobolus stellatus (strain SS14)</name>
    <dbReference type="NCBI Taxonomy" id="990650"/>
    <lineage>
        <taxon>Eukaryota</taxon>
        <taxon>Fungi</taxon>
        <taxon>Dikarya</taxon>
        <taxon>Basidiomycota</taxon>
        <taxon>Agaricomycotina</taxon>
        <taxon>Agaricomycetes</taxon>
        <taxon>Phallomycetidae</taxon>
        <taxon>Geastrales</taxon>
        <taxon>Sphaerobolaceae</taxon>
        <taxon>Sphaerobolus</taxon>
    </lineage>
</organism>
<evidence type="ECO:0000256" key="1">
    <source>
        <dbReference type="ARBA" id="ARBA00004141"/>
    </source>
</evidence>
<dbReference type="AlphaFoldDB" id="A0A0C9UMN5"/>
<dbReference type="OrthoDB" id="5215911at2759"/>
<evidence type="ECO:0000256" key="5">
    <source>
        <dbReference type="SAM" id="Phobius"/>
    </source>
</evidence>
<evidence type="ECO:0000313" key="7">
    <source>
        <dbReference type="Proteomes" id="UP000054279"/>
    </source>
</evidence>
<feature type="transmembrane region" description="Helical" evidence="5">
    <location>
        <begin position="110"/>
        <end position="131"/>
    </location>
</feature>
<reference evidence="6 7" key="1">
    <citation type="submission" date="2014-06" db="EMBL/GenBank/DDBJ databases">
        <title>Evolutionary Origins and Diversification of the Mycorrhizal Mutualists.</title>
        <authorList>
            <consortium name="DOE Joint Genome Institute"/>
            <consortium name="Mycorrhizal Genomics Consortium"/>
            <person name="Kohler A."/>
            <person name="Kuo A."/>
            <person name="Nagy L.G."/>
            <person name="Floudas D."/>
            <person name="Copeland A."/>
            <person name="Barry K.W."/>
            <person name="Cichocki N."/>
            <person name="Veneault-Fourrey C."/>
            <person name="LaButti K."/>
            <person name="Lindquist E.A."/>
            <person name="Lipzen A."/>
            <person name="Lundell T."/>
            <person name="Morin E."/>
            <person name="Murat C."/>
            <person name="Riley R."/>
            <person name="Ohm R."/>
            <person name="Sun H."/>
            <person name="Tunlid A."/>
            <person name="Henrissat B."/>
            <person name="Grigoriev I.V."/>
            <person name="Hibbett D.S."/>
            <person name="Martin F."/>
        </authorList>
    </citation>
    <scope>NUCLEOTIDE SEQUENCE [LARGE SCALE GENOMIC DNA]</scope>
    <source>
        <strain evidence="6 7">SS14</strain>
    </source>
</reference>
<sequence>MPLGILNDMYLDQVPGTVALVHKRKAQSGLNEVIMESKLVNDPLNPLNWPRWRKECVFWILTFRRGPWALSGFQRNGAPLLIGYRQRQRIHPFHGLYLVRRAVKYGGRPVYLTATLLLFFGSIWSGLFQVLQSFTGSRIIQGFGMAAFESIMTASIEDIYFVHQGGPRTAIWCFGLTAGINVAPIVNGCVVSSPSLGWRFCFWIISFLFGVLCLLVIFLVPETMYRRDHRYLIEPNGASDLGLKKAPSNETSNLEDVFEEAAKSSLGEKDLANTFIFAVADLQIHIPGHNMKLLLPWSGYKDKKSLFKLFLRPFPFLLSPVVFYGAFIFDIMFICSPEHHYLHSIRAVTLSFQNSSSYSLIYSTRQVGLVSIGPLVGSLIGAIISEPLSDRVVTTFAKINKGIYGPEARLLLTIPMFIFQVGGWAIFASKGVHWIGPVMMYTIINLGQNIGNTAAIAYIIDVHRENAAECFAIINFIKDVVLYGFAQFVKG</sequence>
<keyword evidence="2 5" id="KW-0812">Transmembrane</keyword>
<comment type="subcellular location">
    <subcellularLocation>
        <location evidence="1">Membrane</location>
        <topology evidence="1">Multi-pass membrane protein</topology>
    </subcellularLocation>
</comment>
<feature type="transmembrane region" description="Helical" evidence="5">
    <location>
        <begin position="314"/>
        <end position="334"/>
    </location>
</feature>
<gene>
    <name evidence="6" type="ORF">M422DRAFT_272360</name>
</gene>
<dbReference type="PANTHER" id="PTHR23502:SF4">
    <property type="entry name" value="MAJOR FACILITATOR SUPERFAMILY (MFS) PROFILE DOMAIN-CONTAINING PROTEIN-RELATED"/>
    <property type="match status" value="1"/>
</dbReference>
<keyword evidence="7" id="KW-1185">Reference proteome</keyword>